<evidence type="ECO:0000313" key="2">
    <source>
        <dbReference type="Ensembl" id="ENSCSAVP00000007955.1"/>
    </source>
</evidence>
<dbReference type="Ensembl" id="ENSCSAVT00000008061.1">
    <property type="protein sequence ID" value="ENSCSAVP00000007955.1"/>
    <property type="gene ID" value="ENSCSAVG00000004746.1"/>
</dbReference>
<accession>H2YRJ5</accession>
<dbReference type="AlphaFoldDB" id="H2YRJ5"/>
<evidence type="ECO:0000256" key="1">
    <source>
        <dbReference type="SAM" id="MobiDB-lite"/>
    </source>
</evidence>
<reference evidence="3" key="1">
    <citation type="submission" date="2003-08" db="EMBL/GenBank/DDBJ databases">
        <authorList>
            <person name="Birren B."/>
            <person name="Nusbaum C."/>
            <person name="Abebe A."/>
            <person name="Abouelleil A."/>
            <person name="Adekoya E."/>
            <person name="Ait-zahra M."/>
            <person name="Allen N."/>
            <person name="Allen T."/>
            <person name="An P."/>
            <person name="Anderson M."/>
            <person name="Anderson S."/>
            <person name="Arachchi H."/>
            <person name="Armbruster J."/>
            <person name="Bachantsang P."/>
            <person name="Baldwin J."/>
            <person name="Barry A."/>
            <person name="Bayul T."/>
            <person name="Blitshsteyn B."/>
            <person name="Bloom T."/>
            <person name="Blye J."/>
            <person name="Boguslavskiy L."/>
            <person name="Borowsky M."/>
            <person name="Boukhgalter B."/>
            <person name="Brunache A."/>
            <person name="Butler J."/>
            <person name="Calixte N."/>
            <person name="Calvo S."/>
            <person name="Camarata J."/>
            <person name="Campo K."/>
            <person name="Chang J."/>
            <person name="Cheshatsang Y."/>
            <person name="Citroen M."/>
            <person name="Collymore A."/>
            <person name="Considine T."/>
            <person name="Cook A."/>
            <person name="Cooke P."/>
            <person name="Corum B."/>
            <person name="Cuomo C."/>
            <person name="David R."/>
            <person name="Dawoe T."/>
            <person name="Degray S."/>
            <person name="Dodge S."/>
            <person name="Dooley K."/>
            <person name="Dorje P."/>
            <person name="Dorjee K."/>
            <person name="Dorris L."/>
            <person name="Duffey N."/>
            <person name="Dupes A."/>
            <person name="Elkins T."/>
            <person name="Engels R."/>
            <person name="Erickson J."/>
            <person name="Farina A."/>
            <person name="Faro S."/>
            <person name="Ferreira P."/>
            <person name="Fischer H."/>
            <person name="Fitzgerald M."/>
            <person name="Foley K."/>
            <person name="Gage D."/>
            <person name="Galagan J."/>
            <person name="Gearin G."/>
            <person name="Gnerre S."/>
            <person name="Gnirke A."/>
            <person name="Goyette A."/>
            <person name="Graham J."/>
            <person name="Grandbois E."/>
            <person name="Gyaltsen K."/>
            <person name="Hafez N."/>
            <person name="Hagopian D."/>
            <person name="Hagos B."/>
            <person name="Hall J."/>
            <person name="Hatcher B."/>
            <person name="Heller A."/>
            <person name="Higgins H."/>
            <person name="Honan T."/>
            <person name="Horn A."/>
            <person name="Houde N."/>
            <person name="Hughes L."/>
            <person name="Hulme W."/>
            <person name="Husby E."/>
            <person name="Iliev I."/>
            <person name="Jaffe D."/>
            <person name="Jones C."/>
            <person name="Kamal M."/>
            <person name="Kamat A."/>
            <person name="Kamvysselis M."/>
            <person name="Karlsson E."/>
            <person name="Kells C."/>
            <person name="Kieu A."/>
            <person name="Kisner P."/>
            <person name="Kodira C."/>
            <person name="Kulbokas E."/>
            <person name="Labutti K."/>
            <person name="Lama D."/>
            <person name="Landers T."/>
            <person name="Leger J."/>
            <person name="Levine S."/>
            <person name="Lewis D."/>
            <person name="Lewis T."/>
            <person name="Lindblad-toh K."/>
            <person name="Liu X."/>
            <person name="Lokyitsang T."/>
            <person name="Lokyitsang Y."/>
            <person name="Lucien O."/>
            <person name="Lui A."/>
            <person name="Ma L.J."/>
            <person name="Mabbitt R."/>
            <person name="Macdonald J."/>
            <person name="Maclean C."/>
            <person name="Major J."/>
            <person name="Manning J."/>
            <person name="Marabella R."/>
            <person name="Maru K."/>
            <person name="Matthews C."/>
            <person name="Mauceli E."/>
            <person name="Mccarthy M."/>
            <person name="Mcdonough S."/>
            <person name="Mcghee T."/>
            <person name="Meldrim J."/>
            <person name="Meneus L."/>
            <person name="Mesirov J."/>
            <person name="Mihalev A."/>
            <person name="Mihova T."/>
            <person name="Mikkelsen T."/>
            <person name="Mlenga V."/>
            <person name="Moru K."/>
            <person name="Mozes J."/>
            <person name="Mulrain L."/>
            <person name="Munson G."/>
            <person name="Naylor J."/>
            <person name="Newes C."/>
            <person name="Nguyen C."/>
            <person name="Nguyen N."/>
            <person name="Nguyen T."/>
            <person name="Nicol R."/>
            <person name="Nielsen C."/>
            <person name="Nizzari M."/>
            <person name="Norbu C."/>
            <person name="Norbu N."/>
            <person name="O'donnell P."/>
            <person name="Okoawo O."/>
            <person name="O'leary S."/>
            <person name="Omotosho B."/>
            <person name="O'neill K."/>
            <person name="Osman S."/>
            <person name="Parker S."/>
            <person name="Perrin D."/>
            <person name="Phunkhang P."/>
            <person name="Piqani B."/>
            <person name="Purcell S."/>
            <person name="Rachupka T."/>
            <person name="Ramasamy U."/>
            <person name="Rameau R."/>
            <person name="Ray V."/>
            <person name="Raymond C."/>
            <person name="Retta R."/>
            <person name="Richardson S."/>
            <person name="Rise C."/>
            <person name="Rodriguez J."/>
            <person name="Rogers J."/>
            <person name="Rogov P."/>
            <person name="Rutman M."/>
            <person name="Schupbach R."/>
            <person name="Seaman C."/>
            <person name="Settipalli S."/>
            <person name="Sharpe T."/>
            <person name="Sheridan J."/>
            <person name="Sherpa N."/>
            <person name="Shi J."/>
            <person name="Smirnov S."/>
            <person name="Smith C."/>
            <person name="Sougnez C."/>
            <person name="Spencer B."/>
            <person name="Stalker J."/>
            <person name="Stange-thomann N."/>
            <person name="Stavropoulos S."/>
            <person name="Stetson K."/>
            <person name="Stone C."/>
            <person name="Stone S."/>
            <person name="Stubbs M."/>
            <person name="Talamas J."/>
            <person name="Tchuinga P."/>
            <person name="Tenzing P."/>
            <person name="Tesfaye S."/>
            <person name="Theodore J."/>
            <person name="Thoulutsang Y."/>
            <person name="Topham K."/>
            <person name="Towey S."/>
            <person name="Tsamla T."/>
            <person name="Tsomo N."/>
            <person name="Vallee D."/>
            <person name="Vassiliev H."/>
            <person name="Venkataraman V."/>
            <person name="Vinson J."/>
            <person name="Vo A."/>
            <person name="Wade C."/>
            <person name="Wang S."/>
            <person name="Wangchuk T."/>
            <person name="Wangdi T."/>
            <person name="Whittaker C."/>
            <person name="Wilkinson J."/>
            <person name="Wu Y."/>
            <person name="Wyman D."/>
            <person name="Yadav S."/>
            <person name="Yang S."/>
            <person name="Yang X."/>
            <person name="Yeager S."/>
            <person name="Yee E."/>
            <person name="Young G."/>
            <person name="Zainoun J."/>
            <person name="Zembeck L."/>
            <person name="Zimmer A."/>
            <person name="Zody M."/>
            <person name="Lander E."/>
        </authorList>
    </citation>
    <scope>NUCLEOTIDE SEQUENCE [LARGE SCALE GENOMIC DNA]</scope>
</reference>
<dbReference type="Proteomes" id="UP000007875">
    <property type="component" value="Unassembled WGS sequence"/>
</dbReference>
<dbReference type="GeneTree" id="ENSGT00660000097376"/>
<feature type="compositionally biased region" description="Polar residues" evidence="1">
    <location>
        <begin position="20"/>
        <end position="34"/>
    </location>
</feature>
<feature type="region of interest" description="Disordered" evidence="1">
    <location>
        <begin position="1"/>
        <end position="39"/>
    </location>
</feature>
<reference evidence="2" key="2">
    <citation type="submission" date="2025-08" db="UniProtKB">
        <authorList>
            <consortium name="Ensembl"/>
        </authorList>
    </citation>
    <scope>IDENTIFICATION</scope>
</reference>
<sequence>MIPRDEYTDQQLKNGEQIESDSLQVSSNPTTTPVDSVPMDVAEPQQTTNLKISDNVESTKDLMCTPFTCVQTVDVNSSLTKSSSVQTSMSHLNSSLNSEASGFCSKLHAGSGDPSNLCSQAETIVTYKSSSPISSHCVYDHNTETVKHQDLKSNLETDFNTPDILGLAHGLITGNHMQHLPLKLTNTLQE</sequence>
<name>H2YRJ5_CIOSA</name>
<organism evidence="2 3">
    <name type="scientific">Ciona savignyi</name>
    <name type="common">Pacific transparent sea squirt</name>
    <dbReference type="NCBI Taxonomy" id="51511"/>
    <lineage>
        <taxon>Eukaryota</taxon>
        <taxon>Metazoa</taxon>
        <taxon>Chordata</taxon>
        <taxon>Tunicata</taxon>
        <taxon>Ascidiacea</taxon>
        <taxon>Phlebobranchia</taxon>
        <taxon>Cionidae</taxon>
        <taxon>Ciona</taxon>
    </lineage>
</organism>
<protein>
    <submittedName>
        <fullName evidence="2">Uncharacterized protein</fullName>
    </submittedName>
</protein>
<dbReference type="HOGENOM" id="CLU_1431057_0_0_1"/>
<evidence type="ECO:0000313" key="3">
    <source>
        <dbReference type="Proteomes" id="UP000007875"/>
    </source>
</evidence>
<reference evidence="2" key="3">
    <citation type="submission" date="2025-09" db="UniProtKB">
        <authorList>
            <consortium name="Ensembl"/>
        </authorList>
    </citation>
    <scope>IDENTIFICATION</scope>
</reference>
<keyword evidence="3" id="KW-1185">Reference proteome</keyword>
<proteinExistence type="predicted"/>